<keyword evidence="7 8" id="KW-0472">Membrane</keyword>
<dbReference type="GO" id="GO:0005886">
    <property type="term" value="C:plasma membrane"/>
    <property type="evidence" value="ECO:0007669"/>
    <property type="project" value="UniProtKB-SubCell"/>
</dbReference>
<dbReference type="Proteomes" id="UP000294901">
    <property type="component" value="Unassembled WGS sequence"/>
</dbReference>
<comment type="subcellular location">
    <subcellularLocation>
        <location evidence="1">Cell membrane</location>
        <topology evidence="1">Multi-pass membrane protein</topology>
    </subcellularLocation>
</comment>
<dbReference type="PANTHER" id="PTHR46494">
    <property type="entry name" value="CORA FAMILY METAL ION TRANSPORTER (EUROFUNG)"/>
    <property type="match status" value="1"/>
</dbReference>
<keyword evidence="5 8" id="KW-0812">Transmembrane</keyword>
<dbReference type="AlphaFoldDB" id="A0A4V3C8H4"/>
<dbReference type="GO" id="GO:0000287">
    <property type="term" value="F:magnesium ion binding"/>
    <property type="evidence" value="ECO:0007669"/>
    <property type="project" value="TreeGrafter"/>
</dbReference>
<dbReference type="EMBL" id="SNWR01000001">
    <property type="protein sequence ID" value="TDO41318.1"/>
    <property type="molecule type" value="Genomic_DNA"/>
</dbReference>
<evidence type="ECO:0000256" key="7">
    <source>
        <dbReference type="ARBA" id="ARBA00023136"/>
    </source>
</evidence>
<dbReference type="GO" id="GO:0015087">
    <property type="term" value="F:cobalt ion transmembrane transporter activity"/>
    <property type="evidence" value="ECO:0007669"/>
    <property type="project" value="TreeGrafter"/>
</dbReference>
<dbReference type="Gene3D" id="1.20.58.340">
    <property type="entry name" value="Magnesium transport protein CorA, transmembrane region"/>
    <property type="match status" value="2"/>
</dbReference>
<dbReference type="Pfam" id="PF01544">
    <property type="entry name" value="CorA"/>
    <property type="match status" value="1"/>
</dbReference>
<accession>A0A4V3C8H4</accession>
<dbReference type="SUPFAM" id="SSF143865">
    <property type="entry name" value="CorA soluble domain-like"/>
    <property type="match status" value="1"/>
</dbReference>
<evidence type="ECO:0000256" key="8">
    <source>
        <dbReference type="SAM" id="Phobius"/>
    </source>
</evidence>
<keyword evidence="10" id="KW-1185">Reference proteome</keyword>
<dbReference type="GO" id="GO:0015095">
    <property type="term" value="F:magnesium ion transmembrane transporter activity"/>
    <property type="evidence" value="ECO:0007669"/>
    <property type="project" value="TreeGrafter"/>
</dbReference>
<protein>
    <submittedName>
        <fullName evidence="9">Magnesium transporter</fullName>
    </submittedName>
</protein>
<keyword evidence="4" id="KW-1003">Cell membrane</keyword>
<keyword evidence="6 8" id="KW-1133">Transmembrane helix</keyword>
<reference evidence="9 10" key="1">
    <citation type="submission" date="2019-03" db="EMBL/GenBank/DDBJ databases">
        <title>Sequencing the genomes of 1000 actinobacteria strains.</title>
        <authorList>
            <person name="Klenk H.-P."/>
        </authorList>
    </citation>
    <scope>NUCLEOTIDE SEQUENCE [LARGE SCALE GENOMIC DNA]</scope>
    <source>
        <strain evidence="9 10">DSM 43805</strain>
    </source>
</reference>
<comment type="similarity">
    <text evidence="2">Belongs to the CorA metal ion transporter (MIT) (TC 1.A.35) family.</text>
</comment>
<dbReference type="InterPro" id="IPR045861">
    <property type="entry name" value="CorA_cytoplasmic_dom"/>
</dbReference>
<organism evidence="9 10">
    <name type="scientific">Paractinoplanes brasiliensis</name>
    <dbReference type="NCBI Taxonomy" id="52695"/>
    <lineage>
        <taxon>Bacteria</taxon>
        <taxon>Bacillati</taxon>
        <taxon>Actinomycetota</taxon>
        <taxon>Actinomycetes</taxon>
        <taxon>Micromonosporales</taxon>
        <taxon>Micromonosporaceae</taxon>
        <taxon>Paractinoplanes</taxon>
    </lineage>
</organism>
<evidence type="ECO:0000256" key="6">
    <source>
        <dbReference type="ARBA" id="ARBA00022989"/>
    </source>
</evidence>
<dbReference type="InterPro" id="IPR002523">
    <property type="entry name" value="MgTranspt_CorA/ZnTranspt_ZntB"/>
</dbReference>
<evidence type="ECO:0000256" key="5">
    <source>
        <dbReference type="ARBA" id="ARBA00022692"/>
    </source>
</evidence>
<evidence type="ECO:0000256" key="3">
    <source>
        <dbReference type="ARBA" id="ARBA00022448"/>
    </source>
</evidence>
<feature type="transmembrane region" description="Helical" evidence="8">
    <location>
        <begin position="276"/>
        <end position="293"/>
    </location>
</feature>
<name>A0A4V3C8H4_9ACTN</name>
<evidence type="ECO:0000256" key="2">
    <source>
        <dbReference type="ARBA" id="ARBA00009765"/>
    </source>
</evidence>
<sequence>MTSPSCPTATRLYDQGKVIAQDFGYDQVAGMLEKHPGAVLWLDLFAPEPADLQRVAEEFQLHPLAVEDAMTDHERPKLDRYPHHVFLNVYAVDIATRESETRFGKTEISAFVTPRALITVRKSPSDTSKFVDRWDTVADLGAADGVGFLLYGLLDVVVDGQYAATQRLDTAMDQVEDALLEEGGAARPVRMKAIDQRKLLAALRRAVAPMPELVGQAMRADLGLVDAELRPYYRDVEDHTQHTLDEVEHLRDRIDALLQADTAEQGNVLNDTTRKLAAWAAIIAVPTAITGYFGQNLPYPGFEKFSGFLVSTASILAVSVLLYLYLKRRGWL</sequence>
<evidence type="ECO:0000313" key="10">
    <source>
        <dbReference type="Proteomes" id="UP000294901"/>
    </source>
</evidence>
<keyword evidence="3" id="KW-0813">Transport</keyword>
<dbReference type="Gene3D" id="3.30.460.20">
    <property type="entry name" value="CorA soluble domain-like"/>
    <property type="match status" value="1"/>
</dbReference>
<evidence type="ECO:0000256" key="1">
    <source>
        <dbReference type="ARBA" id="ARBA00004651"/>
    </source>
</evidence>
<dbReference type="RefSeq" id="WP_239080030.1">
    <property type="nucleotide sequence ID" value="NZ_BOMD01000029.1"/>
</dbReference>
<dbReference type="PANTHER" id="PTHR46494:SF1">
    <property type="entry name" value="CORA FAMILY METAL ION TRANSPORTER (EUROFUNG)"/>
    <property type="match status" value="1"/>
</dbReference>
<dbReference type="SUPFAM" id="SSF144083">
    <property type="entry name" value="Magnesium transport protein CorA, transmembrane region"/>
    <property type="match status" value="1"/>
</dbReference>
<proteinExistence type="inferred from homology"/>
<evidence type="ECO:0000313" key="9">
    <source>
        <dbReference type="EMBL" id="TDO41318.1"/>
    </source>
</evidence>
<dbReference type="InterPro" id="IPR045863">
    <property type="entry name" value="CorA_TM1_TM2"/>
</dbReference>
<dbReference type="GO" id="GO:0050897">
    <property type="term" value="F:cobalt ion binding"/>
    <property type="evidence" value="ECO:0007669"/>
    <property type="project" value="TreeGrafter"/>
</dbReference>
<feature type="transmembrane region" description="Helical" evidence="8">
    <location>
        <begin position="305"/>
        <end position="326"/>
    </location>
</feature>
<gene>
    <name evidence="9" type="ORF">C8E87_5049</name>
</gene>
<evidence type="ECO:0000256" key="4">
    <source>
        <dbReference type="ARBA" id="ARBA00022475"/>
    </source>
</evidence>
<comment type="caution">
    <text evidence="9">The sequence shown here is derived from an EMBL/GenBank/DDBJ whole genome shotgun (WGS) entry which is preliminary data.</text>
</comment>
<dbReference type="CDD" id="cd12822">
    <property type="entry name" value="TmCorA-like"/>
    <property type="match status" value="1"/>
</dbReference>